<evidence type="ECO:0000313" key="2">
    <source>
        <dbReference type="EMBL" id="AZK44849.1"/>
    </source>
</evidence>
<keyword evidence="1" id="KW-0812">Transmembrane</keyword>
<feature type="transmembrane region" description="Helical" evidence="1">
    <location>
        <begin position="179"/>
        <end position="199"/>
    </location>
</feature>
<feature type="transmembrane region" description="Helical" evidence="1">
    <location>
        <begin position="110"/>
        <end position="138"/>
    </location>
</feature>
<name>A0A3Q8S3C6_9BACL</name>
<proteinExistence type="predicted"/>
<organism evidence="2 3">
    <name type="scientific">Paenibacillus lentus</name>
    <dbReference type="NCBI Taxonomy" id="1338368"/>
    <lineage>
        <taxon>Bacteria</taxon>
        <taxon>Bacillati</taxon>
        <taxon>Bacillota</taxon>
        <taxon>Bacilli</taxon>
        <taxon>Bacillales</taxon>
        <taxon>Paenibacillaceae</taxon>
        <taxon>Paenibacillus</taxon>
    </lineage>
</organism>
<feature type="transmembrane region" description="Helical" evidence="1">
    <location>
        <begin position="298"/>
        <end position="315"/>
    </location>
</feature>
<dbReference type="Pfam" id="PF05975">
    <property type="entry name" value="EcsB"/>
    <property type="match status" value="1"/>
</dbReference>
<dbReference type="KEGG" id="plen:EIM92_00415"/>
<dbReference type="AlphaFoldDB" id="A0A3Q8S3C6"/>
<sequence>MARTKEPENVIHRHFMRRWKDHIGKQYGIFRSVVDSVVLLYIGIPAMLIFGRSYYVLWEEELPGWLMELPYAVIPLLLYFLIHLGGGLTTYQENADVLFMHRNEQWNRGIVLRGILVSLVTQALIWGLIILILLPILLRVYTMTGVEIGLLYVIVAGIKAVAMLSENLIGIYTARWRKVLYQSLVQLVLGGVFIVWAFILHPNRSLTVAIVLLLLTTVVWLVRLRTHTVGLFEAEIRMEEYQKTRLTGLVLSGATSSPRKARSRPWLFRRSNQLLRSRQPESRLAEAMMKSFFRGRDLVMYLQFIAVGIAAVAAPPFPVNVVVFTLLMVLLYYWLNGFRKHFLERDLLAILPISPELKHNSVVPSNRLLLQPGVVFISAGLGVSLFEAIGGVALGVPAAVVLYVPYIAKMLLR</sequence>
<dbReference type="GO" id="GO:0016020">
    <property type="term" value="C:membrane"/>
    <property type="evidence" value="ECO:0007669"/>
    <property type="project" value="InterPro"/>
</dbReference>
<accession>A0A3Q8S3C6</accession>
<feature type="transmembrane region" description="Helical" evidence="1">
    <location>
        <begin position="150"/>
        <end position="172"/>
    </location>
</feature>
<reference evidence="2 3" key="1">
    <citation type="submission" date="2018-11" db="EMBL/GenBank/DDBJ databases">
        <title>Genome sequencing of Paenibacillus lentus DSM25539(T).</title>
        <authorList>
            <person name="Kook J.-K."/>
            <person name="Park S.-N."/>
            <person name="Lim Y.K."/>
        </authorList>
    </citation>
    <scope>NUCLEOTIDE SEQUENCE [LARGE SCALE GENOMIC DNA]</scope>
    <source>
        <strain evidence="2 3">DSM 25539</strain>
    </source>
</reference>
<dbReference type="InterPro" id="IPR010288">
    <property type="entry name" value="EcsB_ABC"/>
</dbReference>
<feature type="transmembrane region" description="Helical" evidence="1">
    <location>
        <begin position="69"/>
        <end position="89"/>
    </location>
</feature>
<dbReference type="OrthoDB" id="2448479at2"/>
<keyword evidence="1" id="KW-0472">Membrane</keyword>
<gene>
    <name evidence="2" type="ORF">EIM92_00415</name>
</gene>
<feature type="transmembrane region" description="Helical" evidence="1">
    <location>
        <begin position="205"/>
        <end position="222"/>
    </location>
</feature>
<dbReference type="RefSeq" id="WP_125080986.1">
    <property type="nucleotide sequence ID" value="NZ_CP034248.1"/>
</dbReference>
<keyword evidence="1" id="KW-1133">Transmembrane helix</keyword>
<protein>
    <submittedName>
        <fullName evidence="2">Uncharacterized protein</fullName>
    </submittedName>
</protein>
<feature type="transmembrane region" description="Helical" evidence="1">
    <location>
        <begin position="28"/>
        <end position="49"/>
    </location>
</feature>
<dbReference type="EMBL" id="CP034248">
    <property type="protein sequence ID" value="AZK44849.1"/>
    <property type="molecule type" value="Genomic_DNA"/>
</dbReference>
<evidence type="ECO:0000313" key="3">
    <source>
        <dbReference type="Proteomes" id="UP000273145"/>
    </source>
</evidence>
<dbReference type="Proteomes" id="UP000273145">
    <property type="component" value="Chromosome"/>
</dbReference>
<feature type="transmembrane region" description="Helical" evidence="1">
    <location>
        <begin position="392"/>
        <end position="412"/>
    </location>
</feature>
<keyword evidence="3" id="KW-1185">Reference proteome</keyword>
<evidence type="ECO:0000256" key="1">
    <source>
        <dbReference type="SAM" id="Phobius"/>
    </source>
</evidence>